<organism evidence="4">
    <name type="scientific">Ornithinibacillus sp. 4-3</name>
    <dbReference type="NCBI Taxonomy" id="3231488"/>
    <lineage>
        <taxon>Bacteria</taxon>
        <taxon>Bacillati</taxon>
        <taxon>Bacillota</taxon>
        <taxon>Bacilli</taxon>
        <taxon>Bacillales</taxon>
        <taxon>Bacillaceae</taxon>
        <taxon>Ornithinibacillus</taxon>
    </lineage>
</organism>
<dbReference type="Gene3D" id="2.40.37.20">
    <property type="entry name" value="D-serine dehydratase-like domain"/>
    <property type="match status" value="1"/>
</dbReference>
<feature type="domain" description="D-serine dehydratase-like" evidence="3">
    <location>
        <begin position="254"/>
        <end position="351"/>
    </location>
</feature>
<dbReference type="GO" id="GO:0008721">
    <property type="term" value="F:D-serine ammonia-lyase activity"/>
    <property type="evidence" value="ECO:0007669"/>
    <property type="project" value="TreeGrafter"/>
</dbReference>
<dbReference type="EC" id="5.1.1.1" evidence="4"/>
<dbReference type="InterPro" id="IPR042208">
    <property type="entry name" value="D-ser_dehydrat-like_sf"/>
</dbReference>
<evidence type="ECO:0000256" key="2">
    <source>
        <dbReference type="ARBA" id="ARBA00023239"/>
    </source>
</evidence>
<keyword evidence="4" id="KW-0413">Isomerase</keyword>
<dbReference type="Pfam" id="PF01168">
    <property type="entry name" value="Ala_racemase_N"/>
    <property type="match status" value="1"/>
</dbReference>
<protein>
    <submittedName>
        <fullName evidence="4">Alanine racemase</fullName>
        <ecNumber evidence="4">5.1.1.1</ecNumber>
    </submittedName>
</protein>
<evidence type="ECO:0000313" key="4">
    <source>
        <dbReference type="EMBL" id="XDK32702.1"/>
    </source>
</evidence>
<dbReference type="Pfam" id="PF14031">
    <property type="entry name" value="D-ser_dehydrat"/>
    <property type="match status" value="1"/>
</dbReference>
<dbReference type="InterPro" id="IPR001608">
    <property type="entry name" value="Ala_racemase_N"/>
</dbReference>
<keyword evidence="2" id="KW-0456">Lyase</keyword>
<dbReference type="GO" id="GO:0036088">
    <property type="term" value="P:D-serine catabolic process"/>
    <property type="evidence" value="ECO:0007669"/>
    <property type="project" value="TreeGrafter"/>
</dbReference>
<dbReference type="RefSeq" id="WP_368653390.1">
    <property type="nucleotide sequence ID" value="NZ_CP162599.1"/>
</dbReference>
<sequence>MKKIEIDTPALVINRHKMMENLTYMQKYADANEVTLRPHTKTHKMPAVAKLQVEAGAKGIAVAKVGEAEVMAANGLTNIFIANQIVGEQKLLRIQKLAETINISFGIDSLYHVEEIEKVFASSEKKAQVLIEIEIGENRSGVIEEKDFIAILKRLKTCEHIEYKGIFSHDGHTYSAESLDACKALYLEGVERTLGFAAIGEEMGWENQVVSIGSTPPFMLGFGIPKGVTEIRPGTYIFMDLGQGNVLGTYERCAASVLTTVISKPTHERVITDVGAKGITMQTRKKGITKTEGLGFVKEHDNVHVHAVYDEHAIIYNEAFRNTIQIGDKIEIIPNHICPVSNLYDKAFIVEEDEVVDTFSIDGRGKLQ</sequence>
<dbReference type="InterPro" id="IPR051466">
    <property type="entry name" value="D-amino_acid_metab_enzyme"/>
</dbReference>
<name>A0AB39HL69_9BACI</name>
<evidence type="ECO:0000256" key="1">
    <source>
        <dbReference type="ARBA" id="ARBA00005323"/>
    </source>
</evidence>
<proteinExistence type="inferred from homology"/>
<comment type="similarity">
    <text evidence="1">Belongs to the DSD1 family.</text>
</comment>
<dbReference type="EMBL" id="CP162599">
    <property type="protein sequence ID" value="XDK32702.1"/>
    <property type="molecule type" value="Genomic_DNA"/>
</dbReference>
<dbReference type="PANTHER" id="PTHR28004">
    <property type="entry name" value="ZGC:162816-RELATED"/>
    <property type="match status" value="1"/>
</dbReference>
<gene>
    <name evidence="4" type="ORF">AB4Y30_17095</name>
</gene>
<evidence type="ECO:0000259" key="3">
    <source>
        <dbReference type="SMART" id="SM01119"/>
    </source>
</evidence>
<dbReference type="AlphaFoldDB" id="A0AB39HL69"/>
<dbReference type="SMART" id="SM01119">
    <property type="entry name" value="D-ser_dehydrat"/>
    <property type="match status" value="1"/>
</dbReference>
<reference evidence="4" key="1">
    <citation type="submission" date="2024-07" db="EMBL/GenBank/DDBJ databases">
        <title>Halotolerant mesophilic bacterium Ornithinibacillus sp. 4-3, sp. nov., isolated from soil.</title>
        <authorList>
            <person name="Sidarenka A.V."/>
            <person name="Guliayeva D.E."/>
            <person name="Leanovich S.I."/>
            <person name="Hileuskaya K.S."/>
            <person name="Akhremchuk A.E."/>
            <person name="Sikolenko M.A."/>
            <person name="Valentovich L.N."/>
        </authorList>
    </citation>
    <scope>NUCLEOTIDE SEQUENCE</scope>
    <source>
        <strain evidence="4">4-3</strain>
    </source>
</reference>
<accession>A0AB39HL69</accession>
<dbReference type="InterPro" id="IPR026956">
    <property type="entry name" value="D-ser_dehydrat-like_dom"/>
</dbReference>
<dbReference type="InterPro" id="IPR029066">
    <property type="entry name" value="PLP-binding_barrel"/>
</dbReference>
<dbReference type="GO" id="GO:0008784">
    <property type="term" value="F:alanine racemase activity"/>
    <property type="evidence" value="ECO:0007669"/>
    <property type="project" value="UniProtKB-EC"/>
</dbReference>
<dbReference type="SUPFAM" id="SSF51419">
    <property type="entry name" value="PLP-binding barrel"/>
    <property type="match status" value="1"/>
</dbReference>
<dbReference type="PANTHER" id="PTHR28004:SF2">
    <property type="entry name" value="D-SERINE DEHYDRATASE"/>
    <property type="match status" value="1"/>
</dbReference>
<dbReference type="Gene3D" id="3.20.20.10">
    <property type="entry name" value="Alanine racemase"/>
    <property type="match status" value="1"/>
</dbReference>